<reference evidence="3" key="1">
    <citation type="submission" date="2025-08" db="UniProtKB">
        <authorList>
            <consortium name="Ensembl"/>
        </authorList>
    </citation>
    <scope>IDENTIFICATION</scope>
</reference>
<proteinExistence type="predicted"/>
<dbReference type="Proteomes" id="UP000694569">
    <property type="component" value="Unplaced"/>
</dbReference>
<evidence type="ECO:0000256" key="2">
    <source>
        <dbReference type="SAM" id="MobiDB-lite"/>
    </source>
</evidence>
<dbReference type="GeneTree" id="ENSGT00500000044966"/>
<feature type="region of interest" description="Disordered" evidence="2">
    <location>
        <begin position="80"/>
        <end position="115"/>
    </location>
</feature>
<evidence type="ECO:0000256" key="1">
    <source>
        <dbReference type="SAM" id="Coils"/>
    </source>
</evidence>
<reference evidence="3" key="2">
    <citation type="submission" date="2025-09" db="UniProtKB">
        <authorList>
            <consortium name="Ensembl"/>
        </authorList>
    </citation>
    <scope>IDENTIFICATION</scope>
</reference>
<dbReference type="OrthoDB" id="10007210at2759"/>
<keyword evidence="4" id="KW-1185">Reference proteome</keyword>
<accession>A0A8C5PDS8</accession>
<protein>
    <recommendedName>
        <fullName evidence="5">Coiled-coil domain-containing protein 15</fullName>
    </recommendedName>
</protein>
<dbReference type="AlphaFoldDB" id="A0A8C5PDS8"/>
<name>A0A8C5PDS8_9ANUR</name>
<evidence type="ECO:0000313" key="3">
    <source>
        <dbReference type="Ensembl" id="ENSLLEP00000015680.1"/>
    </source>
</evidence>
<dbReference type="PANTHER" id="PTHR14817">
    <property type="entry name" value="COILED-COIL DOMAIN-CONTAINING PROTEIN 15"/>
    <property type="match status" value="1"/>
</dbReference>
<dbReference type="PANTHER" id="PTHR14817:SF2">
    <property type="entry name" value="COILED-COIL DOMAIN-CONTAINING PROTEIN 15"/>
    <property type="match status" value="1"/>
</dbReference>
<feature type="coiled-coil region" evidence="1">
    <location>
        <begin position="299"/>
        <end position="375"/>
    </location>
</feature>
<dbReference type="Ensembl" id="ENSLLET00000016282.1">
    <property type="protein sequence ID" value="ENSLLEP00000015680.1"/>
    <property type="gene ID" value="ENSLLEG00000009975.1"/>
</dbReference>
<evidence type="ECO:0008006" key="5">
    <source>
        <dbReference type="Google" id="ProtNLM"/>
    </source>
</evidence>
<sequence length="458" mass="53172">MAPPGSRILVNQAVLAERNPGNIAPVAAWVKCEQDWGESPAGVSALKVEERHLQIQREKEEKLRRFQSEVRRRVNQNAKLRKNHQIQKSRDAVAREGSVVKQSSDATGHRTPKRNTCVYRRTPVAICSPRSRWVSAKKIHDNLNEEEEQLNKLFKDRTKTLCRTMTQVRHRLAALQTVEKEELTLPGGVWKVSPTRDNPVSRRYPVPAVHEDHREDLLLAGYHDLPVEMLAQHPGDLCPGKQPLNPVCSRLIKELYPAGPAPAFGTDYRASLVLRPGINEEEERKERQNQYIMYRRLFMDIEREQVKETKRRKEHHKKMLTIKREKESQRQLQEQRLREEADLEELDSFRRECDRLALERDVEKENQEKTQKNREYVRYIEALRAQMKEKMKLHSIELPALCCCGSGFWDSHPDTCANNCIFYKNPKAYTRALQSVILSRDTWDGGISSRFSACNLGT</sequence>
<evidence type="ECO:0000313" key="4">
    <source>
        <dbReference type="Proteomes" id="UP000694569"/>
    </source>
</evidence>
<dbReference type="InterPro" id="IPR037693">
    <property type="entry name" value="CCDC15"/>
</dbReference>
<dbReference type="GO" id="GO:0005813">
    <property type="term" value="C:centrosome"/>
    <property type="evidence" value="ECO:0007669"/>
    <property type="project" value="TreeGrafter"/>
</dbReference>
<organism evidence="3 4">
    <name type="scientific">Leptobrachium leishanense</name>
    <name type="common">Leishan spiny toad</name>
    <dbReference type="NCBI Taxonomy" id="445787"/>
    <lineage>
        <taxon>Eukaryota</taxon>
        <taxon>Metazoa</taxon>
        <taxon>Chordata</taxon>
        <taxon>Craniata</taxon>
        <taxon>Vertebrata</taxon>
        <taxon>Euteleostomi</taxon>
        <taxon>Amphibia</taxon>
        <taxon>Batrachia</taxon>
        <taxon>Anura</taxon>
        <taxon>Pelobatoidea</taxon>
        <taxon>Megophryidae</taxon>
        <taxon>Leptobrachium</taxon>
    </lineage>
</organism>
<keyword evidence="1" id="KW-0175">Coiled coil</keyword>